<dbReference type="PANTHER" id="PTHR31649">
    <property type="entry name" value="AGAP009604-PA"/>
    <property type="match status" value="1"/>
</dbReference>
<dbReference type="EMBL" id="JACMRX010000006">
    <property type="protein sequence ID" value="KAF7987825.1"/>
    <property type="molecule type" value="Genomic_DNA"/>
</dbReference>
<gene>
    <name evidence="1" type="ORF">HCN44_003688</name>
</gene>
<dbReference type="InterPro" id="IPR006616">
    <property type="entry name" value="DM9_repeat"/>
</dbReference>
<comment type="caution">
    <text evidence="1">The sequence shown here is derived from an EMBL/GenBank/DDBJ whole genome shotgun (WGS) entry which is preliminary data.</text>
</comment>
<dbReference type="Proteomes" id="UP000639338">
    <property type="component" value="Unassembled WGS sequence"/>
</dbReference>
<organism evidence="1 2">
    <name type="scientific">Aphidius gifuensis</name>
    <name type="common">Parasitoid wasp</name>
    <dbReference type="NCBI Taxonomy" id="684658"/>
    <lineage>
        <taxon>Eukaryota</taxon>
        <taxon>Metazoa</taxon>
        <taxon>Ecdysozoa</taxon>
        <taxon>Arthropoda</taxon>
        <taxon>Hexapoda</taxon>
        <taxon>Insecta</taxon>
        <taxon>Pterygota</taxon>
        <taxon>Neoptera</taxon>
        <taxon>Endopterygota</taxon>
        <taxon>Hymenoptera</taxon>
        <taxon>Apocrita</taxon>
        <taxon>Ichneumonoidea</taxon>
        <taxon>Braconidae</taxon>
        <taxon>Aphidiinae</taxon>
        <taxon>Aphidius</taxon>
    </lineage>
</organism>
<dbReference type="AlphaFoldDB" id="A0A834XJA4"/>
<evidence type="ECO:0000313" key="1">
    <source>
        <dbReference type="EMBL" id="KAF7987825.1"/>
    </source>
</evidence>
<dbReference type="Pfam" id="PF11901">
    <property type="entry name" value="DM9"/>
    <property type="match status" value="2"/>
</dbReference>
<dbReference type="OrthoDB" id="1925699at2759"/>
<dbReference type="PANTHER" id="PTHR31649:SF1">
    <property type="entry name" value="FARNESOIC ACID O-METHYL TRANSFERASE DOMAIN-CONTAINING PROTEIN"/>
    <property type="match status" value="1"/>
</dbReference>
<reference evidence="1 2" key="1">
    <citation type="submission" date="2020-08" db="EMBL/GenBank/DDBJ databases">
        <title>Aphidius gifuensis genome sequencing and assembly.</title>
        <authorList>
            <person name="Du Z."/>
        </authorList>
    </citation>
    <scope>NUCLEOTIDE SEQUENCE [LARGE SCALE GENOMIC DNA]</scope>
    <source>
        <strain evidence="1">YNYX2018</strain>
        <tissue evidence="1">Adults</tissue>
    </source>
</reference>
<proteinExistence type="predicted"/>
<sequence length="255" mass="28449">MIKVSNDIDGSEIVVGSVHLFDQDLPAKVKPTNATAYASFSGVEYDLKVFHILETDKENNYAWVKQNNGIIPENAVLCGHTGEHQPVFIGMLFYMYSCNSGVCEYSKIRLIPGYKWVKYSGRRNVEPEMIVIGHDLDGSALVIGRAYHHGEILPAKVKPQHGVAYVSYDGVEHTKYDFEIMFPTRFDWVSARDGHVPSEAVKGGQASNGETLYVGRTIHCGVPCVGKVHPSHGSLFIPYGGKEVRYREYEVLVMH</sequence>
<name>A0A834XJA4_APHGI</name>
<evidence type="ECO:0000313" key="2">
    <source>
        <dbReference type="Proteomes" id="UP000639338"/>
    </source>
</evidence>
<keyword evidence="2" id="KW-1185">Reference proteome</keyword>
<accession>A0A834XJA4</accession>
<protein>
    <submittedName>
        <fullName evidence="1">Uncharacterized protein</fullName>
    </submittedName>
</protein>
<dbReference type="SMART" id="SM00696">
    <property type="entry name" value="DM9"/>
    <property type="match status" value="2"/>
</dbReference>